<evidence type="ECO:0008006" key="3">
    <source>
        <dbReference type="Google" id="ProtNLM"/>
    </source>
</evidence>
<dbReference type="SUPFAM" id="SSF69118">
    <property type="entry name" value="AhpD-like"/>
    <property type="match status" value="1"/>
</dbReference>
<gene>
    <name evidence="1" type="ORF">PMI13_02202</name>
</gene>
<dbReference type="PATRIC" id="fig|1144316.3.peg.2218"/>
<evidence type="ECO:0000313" key="1">
    <source>
        <dbReference type="EMBL" id="EJL71865.1"/>
    </source>
</evidence>
<comment type="caution">
    <text evidence="1">The sequence shown here is derived from an EMBL/GenBank/DDBJ whole genome shotgun (WGS) entry which is preliminary data.</text>
</comment>
<dbReference type="OrthoDB" id="1257571at2"/>
<dbReference type="EMBL" id="AKJY01000035">
    <property type="protein sequence ID" value="EJL71865.1"/>
    <property type="molecule type" value="Genomic_DNA"/>
</dbReference>
<dbReference type="Proteomes" id="UP000007509">
    <property type="component" value="Unassembled WGS sequence"/>
</dbReference>
<proteinExistence type="predicted"/>
<evidence type="ECO:0000313" key="2">
    <source>
        <dbReference type="Proteomes" id="UP000007509"/>
    </source>
</evidence>
<name>J2JVG4_9FLAO</name>
<dbReference type="Gene3D" id="1.20.1290.10">
    <property type="entry name" value="AhpD-like"/>
    <property type="match status" value="1"/>
</dbReference>
<sequence>MTRIKLSENGKTAFEKLIGHNTEILKKWNELEVALWNNSSLDKNLLEQIRRTTAFENGCEYCMVKGGKPDFDQTQIRISLTTAFAALFCKDHRSIFEGHFDMLKEHFSEEEISELCTFISFVNASQKLGKVFNLTEDLQTDAAAKLKDIL</sequence>
<dbReference type="InterPro" id="IPR029032">
    <property type="entry name" value="AhpD-like"/>
</dbReference>
<organism evidence="1 2">
    <name type="scientific">Chryseobacterium populi</name>
    <dbReference type="NCBI Taxonomy" id="1144316"/>
    <lineage>
        <taxon>Bacteria</taxon>
        <taxon>Pseudomonadati</taxon>
        <taxon>Bacteroidota</taxon>
        <taxon>Flavobacteriia</taxon>
        <taxon>Flavobacteriales</taxon>
        <taxon>Weeksellaceae</taxon>
        <taxon>Chryseobacterium group</taxon>
        <taxon>Chryseobacterium</taxon>
    </lineage>
</organism>
<protein>
    <recommendedName>
        <fullName evidence="3">Alkylhydroperoxidase AhpD family core domain containing protein</fullName>
    </recommendedName>
</protein>
<keyword evidence="2" id="KW-1185">Reference proteome</keyword>
<accession>J2JVG4</accession>
<dbReference type="AlphaFoldDB" id="J2JVG4"/>
<reference evidence="1 2" key="1">
    <citation type="journal article" date="2012" name="J. Bacteriol.">
        <title>Twenty-one genome sequences from Pseudomonas species and 19 genome sequences from diverse bacteria isolated from the rhizosphere and endosphere of Populus deltoides.</title>
        <authorList>
            <person name="Brown S.D."/>
            <person name="Utturkar S.M."/>
            <person name="Klingeman D.M."/>
            <person name="Johnson C.M."/>
            <person name="Martin S.L."/>
            <person name="Land M.L."/>
            <person name="Lu T.Y."/>
            <person name="Schadt C.W."/>
            <person name="Doktycz M.J."/>
            <person name="Pelletier D.A."/>
        </authorList>
    </citation>
    <scope>NUCLEOTIDE SEQUENCE [LARGE SCALE GENOMIC DNA]</scope>
    <source>
        <strain evidence="1 2">CF314</strain>
    </source>
</reference>
<dbReference type="RefSeq" id="WP_007843522.1">
    <property type="nucleotide sequence ID" value="NZ_AKJY01000035.1"/>
</dbReference>